<dbReference type="Pfam" id="PF13424">
    <property type="entry name" value="TPR_12"/>
    <property type="match status" value="4"/>
</dbReference>
<protein>
    <recommendedName>
        <fullName evidence="4">Kinesin light chain</fullName>
    </recommendedName>
</protein>
<feature type="region of interest" description="Disordered" evidence="1">
    <location>
        <begin position="161"/>
        <end position="201"/>
    </location>
</feature>
<dbReference type="Pfam" id="PF13374">
    <property type="entry name" value="TPR_10"/>
    <property type="match status" value="2"/>
</dbReference>
<dbReference type="InterPro" id="IPR019734">
    <property type="entry name" value="TPR_rpt"/>
</dbReference>
<keyword evidence="3" id="KW-1185">Reference proteome</keyword>
<gene>
    <name evidence="2" type="ORF">PCOR1329_LOCUS40920</name>
</gene>
<dbReference type="EMBL" id="CAUYUJ010014933">
    <property type="protein sequence ID" value="CAK0847816.1"/>
    <property type="molecule type" value="Genomic_DNA"/>
</dbReference>
<evidence type="ECO:0000313" key="2">
    <source>
        <dbReference type="EMBL" id="CAK0847816.1"/>
    </source>
</evidence>
<dbReference type="InterPro" id="IPR011990">
    <property type="entry name" value="TPR-like_helical_dom_sf"/>
</dbReference>
<accession>A0ABN9TPG2</accession>
<dbReference type="SMART" id="SM00028">
    <property type="entry name" value="TPR"/>
    <property type="match status" value="5"/>
</dbReference>
<dbReference type="SUPFAM" id="SSF48452">
    <property type="entry name" value="TPR-like"/>
    <property type="match status" value="5"/>
</dbReference>
<organism evidence="2 3">
    <name type="scientific">Prorocentrum cordatum</name>
    <dbReference type="NCBI Taxonomy" id="2364126"/>
    <lineage>
        <taxon>Eukaryota</taxon>
        <taxon>Sar</taxon>
        <taxon>Alveolata</taxon>
        <taxon>Dinophyceae</taxon>
        <taxon>Prorocentrales</taxon>
        <taxon>Prorocentraceae</taxon>
        <taxon>Prorocentrum</taxon>
    </lineage>
</organism>
<comment type="caution">
    <text evidence="2">The sequence shown here is derived from an EMBL/GenBank/DDBJ whole genome shotgun (WGS) entry which is preliminary data.</text>
</comment>
<name>A0ABN9TPG2_9DINO</name>
<feature type="region of interest" description="Disordered" evidence="1">
    <location>
        <begin position="1011"/>
        <end position="1040"/>
    </location>
</feature>
<dbReference type="Proteomes" id="UP001189429">
    <property type="component" value="Unassembled WGS sequence"/>
</dbReference>
<dbReference type="PANTHER" id="PTHR46082:SF6">
    <property type="entry name" value="AAA+ ATPASE DOMAIN-CONTAINING PROTEIN-RELATED"/>
    <property type="match status" value="1"/>
</dbReference>
<evidence type="ECO:0008006" key="4">
    <source>
        <dbReference type="Google" id="ProtNLM"/>
    </source>
</evidence>
<feature type="non-terminal residue" evidence="2">
    <location>
        <position position="1072"/>
    </location>
</feature>
<proteinExistence type="predicted"/>
<feature type="compositionally biased region" description="Polar residues" evidence="1">
    <location>
        <begin position="185"/>
        <end position="194"/>
    </location>
</feature>
<evidence type="ECO:0000256" key="1">
    <source>
        <dbReference type="SAM" id="MobiDB-lite"/>
    </source>
</evidence>
<reference evidence="2" key="1">
    <citation type="submission" date="2023-10" db="EMBL/GenBank/DDBJ databases">
        <authorList>
            <person name="Chen Y."/>
            <person name="Shah S."/>
            <person name="Dougan E. K."/>
            <person name="Thang M."/>
            <person name="Chan C."/>
        </authorList>
    </citation>
    <scope>NUCLEOTIDE SEQUENCE [LARGE SCALE GENOMIC DNA]</scope>
</reference>
<dbReference type="InterPro" id="IPR053137">
    <property type="entry name" value="NLR-like"/>
</dbReference>
<dbReference type="PANTHER" id="PTHR46082">
    <property type="entry name" value="ATP/GTP-BINDING PROTEIN-RELATED"/>
    <property type="match status" value="1"/>
</dbReference>
<dbReference type="Gene3D" id="1.25.40.10">
    <property type="entry name" value="Tetratricopeptide repeat domain"/>
    <property type="match status" value="4"/>
</dbReference>
<sequence length="1072" mass="117040">MERHSRPSASELLRRSLGWARSLAPSGGALKPPPPGDLARHVLADMPPDFVPPGYAPYEGEECILEHSLSHIRVSGTPLDLRAAAPHDPPVVLFAYADQAKYRDYLRLAREGATSAELLERLGRKGRPQQTPLFGRGAYLTCKDPSDFASKEKALWNNHWPSQRELDDEERQQAPEGATLRPTRSFMSRVTSASPAERSLAGPRSYRNSALCGRVATDFAGLADYCVPVLTPPSLACWIWHRPPQDLESLGVGPGCNCFGERQWDGRDIWVVRLPMEESLPARIEEAKRRAELLTRARGDAHPEARAALGHLAELLEADGRAGEAELLLRHLLDRQLPEGPRAASHAKIRLGALLARTERFGGNGRELLQQARLALEKALGLAHADTQEAYWQLAQLLLVAGRAGEARNLMDALLGCLEERHPDGLHGDVLQTRLRRARVLNEMGDVQEALAELQRVESDSRPGPDELITVEAMSLLAVLLEKDGQFAKCEKLHVRLVEDLTRLKSESDPFTLAALNNYAVFLNTIGRHEEAEQHLRASLETRGWASREQPGALDEPKLTSLSNLGSLLEAMGKYNEAEPLQRFVLEMREAAGRDHGSTLESCNNLAVLLQRRGKHREAEQLYRRALEGHLRTKGERSLASGMSLHNLGELLLEEGKVQEAEDLLQRALESRMGALGPVACETLRTQDSLARLWRRTGRAAQADELLRLAAQRCQRDLGPVHELTLMALNNLAVHLQAAGQPEEAIETLRHSVEACRSCAEEPLEGLEGSGEALVGLPLAAGPRQLEALNNLALLLREAGDFAGAEPLLRDVREGRRRLCGPNHQSTLTADNNLGVLLQDMGNYSEAEPLQREAWRSRRATLGPEHPETLTALNNLATVQKAMGHEEAVETHRLALQGKQNSLGPTHPSTLKTLGNLVDLLSSTGRGDEAERLQRSGVLDQERALGPEHADTIASRVKLAALLMAVPQAQSSPEIPGSEKIAAATVCPSSAAGDPPRALGPGAVRKRLGVKTQSWGGGGGPELRGSRHRKKMGAGRMGPRMACMGPRMAFSVPGSKPRACEELSFLGAHVLT</sequence>
<evidence type="ECO:0000313" key="3">
    <source>
        <dbReference type="Proteomes" id="UP001189429"/>
    </source>
</evidence>
<dbReference type="Pfam" id="PF07721">
    <property type="entry name" value="TPR_4"/>
    <property type="match status" value="1"/>
</dbReference>
<dbReference type="InterPro" id="IPR011717">
    <property type="entry name" value="TPR-4"/>
</dbReference>